<dbReference type="InterPro" id="IPR016130">
    <property type="entry name" value="Tyr_Pase_AS"/>
</dbReference>
<proteinExistence type="inferred from homology"/>
<dbReference type="GO" id="GO:0004725">
    <property type="term" value="F:protein tyrosine phosphatase activity"/>
    <property type="evidence" value="ECO:0007669"/>
    <property type="project" value="UniProtKB-EC"/>
</dbReference>
<dbReference type="AlphaFoldDB" id="A0A1Q3EDS3"/>
<keyword evidence="7" id="KW-1185">Reference proteome</keyword>
<comment type="similarity">
    <text evidence="1">Belongs to the protein-tyrosine phosphatase family. Non-receptor class dual specificity subfamily.</text>
</comment>
<dbReference type="EMBL" id="BDGU01000245">
    <property type="protein sequence ID" value="GAW05319.1"/>
    <property type="molecule type" value="Genomic_DNA"/>
</dbReference>
<sequence length="207" mass="23748">MNSLLFFRSSYSFTSFPDFFSWNTLEVELFVDRRSTVDESMSHHRTELGFTMIRFDNVPPEVMQAMCTPMHQVLAPSASSTSPSHATGSLYFLTLRGFPHFPKLMDLKPHLEDACNSIDRALRSGRNVLVHCQQGISRSAAVVIAYLIRNHDDLPPEMQVSMQKANNGNFGPLSVSYALLFSYQKIHVRCFLRVEIRKYMLSIFDYH</sequence>
<dbReference type="InterPro" id="IPR000340">
    <property type="entry name" value="Dual-sp_phosphatase_cat-dom"/>
</dbReference>
<keyword evidence="4" id="KW-0904">Protein phosphatase</keyword>
<evidence type="ECO:0000256" key="4">
    <source>
        <dbReference type="ARBA" id="ARBA00022912"/>
    </source>
</evidence>
<protein>
    <recommendedName>
        <fullName evidence="2">protein-tyrosine-phosphatase</fullName>
        <ecNumber evidence="2">3.1.3.48</ecNumber>
    </recommendedName>
</protein>
<evidence type="ECO:0000256" key="3">
    <source>
        <dbReference type="ARBA" id="ARBA00022801"/>
    </source>
</evidence>
<dbReference type="GO" id="GO:0005737">
    <property type="term" value="C:cytoplasm"/>
    <property type="evidence" value="ECO:0007669"/>
    <property type="project" value="TreeGrafter"/>
</dbReference>
<dbReference type="Proteomes" id="UP000188533">
    <property type="component" value="Unassembled WGS sequence"/>
</dbReference>
<evidence type="ECO:0000256" key="2">
    <source>
        <dbReference type="ARBA" id="ARBA00013064"/>
    </source>
</evidence>
<name>A0A1Q3EDS3_LENED</name>
<accession>A0A1Q3EDS3</accession>
<gene>
    <name evidence="6" type="ORF">LENED_007167</name>
</gene>
<dbReference type="PANTHER" id="PTHR10159:SF519">
    <property type="entry name" value="DUAL SPECIFICITY PROTEIN PHOSPHATASE MPK3"/>
    <property type="match status" value="1"/>
</dbReference>
<dbReference type="EC" id="3.1.3.48" evidence="2"/>
<dbReference type="GO" id="GO:0043409">
    <property type="term" value="P:negative regulation of MAPK cascade"/>
    <property type="evidence" value="ECO:0007669"/>
    <property type="project" value="TreeGrafter"/>
</dbReference>
<dbReference type="CDD" id="cd14498">
    <property type="entry name" value="DSP"/>
    <property type="match status" value="1"/>
</dbReference>
<keyword evidence="3" id="KW-0378">Hydrolase</keyword>
<dbReference type="PANTHER" id="PTHR10159">
    <property type="entry name" value="DUAL SPECIFICITY PROTEIN PHOSPHATASE"/>
    <property type="match status" value="1"/>
</dbReference>
<dbReference type="SUPFAM" id="SSF52799">
    <property type="entry name" value="(Phosphotyrosine protein) phosphatases II"/>
    <property type="match status" value="1"/>
</dbReference>
<organism evidence="6 7">
    <name type="scientific">Lentinula edodes</name>
    <name type="common">Shiitake mushroom</name>
    <name type="synonym">Lentinus edodes</name>
    <dbReference type="NCBI Taxonomy" id="5353"/>
    <lineage>
        <taxon>Eukaryota</taxon>
        <taxon>Fungi</taxon>
        <taxon>Dikarya</taxon>
        <taxon>Basidiomycota</taxon>
        <taxon>Agaricomycotina</taxon>
        <taxon>Agaricomycetes</taxon>
        <taxon>Agaricomycetidae</taxon>
        <taxon>Agaricales</taxon>
        <taxon>Marasmiineae</taxon>
        <taxon>Omphalotaceae</taxon>
        <taxon>Lentinula</taxon>
    </lineage>
</organism>
<reference evidence="6 7" key="2">
    <citation type="submission" date="2017-02" db="EMBL/GenBank/DDBJ databases">
        <title>A genome survey and senescence transcriptome analysis in Lentinula edodes.</title>
        <authorList>
            <person name="Sakamoto Y."/>
            <person name="Nakade K."/>
            <person name="Sato S."/>
            <person name="Yoshida Y."/>
            <person name="Miyazaki K."/>
            <person name="Natsume S."/>
            <person name="Konno N."/>
        </authorList>
    </citation>
    <scope>NUCLEOTIDE SEQUENCE [LARGE SCALE GENOMIC DNA]</scope>
    <source>
        <strain evidence="6 7">NBRC 111202</strain>
    </source>
</reference>
<comment type="caution">
    <text evidence="6">The sequence shown here is derived from an EMBL/GenBank/DDBJ whole genome shotgun (WGS) entry which is preliminary data.</text>
</comment>
<evidence type="ECO:0000259" key="5">
    <source>
        <dbReference type="PROSITE" id="PS50056"/>
    </source>
</evidence>
<dbReference type="InterPro" id="IPR029021">
    <property type="entry name" value="Prot-tyrosine_phosphatase-like"/>
</dbReference>
<dbReference type="PROSITE" id="PS50056">
    <property type="entry name" value="TYR_PHOSPHATASE_2"/>
    <property type="match status" value="1"/>
</dbReference>
<evidence type="ECO:0000313" key="6">
    <source>
        <dbReference type="EMBL" id="GAW05319.1"/>
    </source>
</evidence>
<feature type="domain" description="Tyrosine specific protein phosphatases" evidence="5">
    <location>
        <begin position="109"/>
        <end position="165"/>
    </location>
</feature>
<evidence type="ECO:0000313" key="7">
    <source>
        <dbReference type="Proteomes" id="UP000188533"/>
    </source>
</evidence>
<evidence type="ECO:0000256" key="1">
    <source>
        <dbReference type="ARBA" id="ARBA00008601"/>
    </source>
</evidence>
<dbReference type="Gene3D" id="3.90.190.10">
    <property type="entry name" value="Protein tyrosine phosphatase superfamily"/>
    <property type="match status" value="1"/>
</dbReference>
<dbReference type="PROSITE" id="PS00383">
    <property type="entry name" value="TYR_PHOSPHATASE_1"/>
    <property type="match status" value="1"/>
</dbReference>
<dbReference type="STRING" id="5353.A0A1Q3EDS3"/>
<reference evidence="6 7" key="1">
    <citation type="submission" date="2016-08" db="EMBL/GenBank/DDBJ databases">
        <authorList>
            <consortium name="Lentinula edodes genome sequencing consortium"/>
            <person name="Sakamoto Y."/>
            <person name="Nakade K."/>
            <person name="Sato S."/>
            <person name="Yoshida Y."/>
            <person name="Miyazaki K."/>
            <person name="Natsume S."/>
            <person name="Konno N."/>
        </authorList>
    </citation>
    <scope>NUCLEOTIDE SEQUENCE [LARGE SCALE GENOMIC DNA]</scope>
    <source>
        <strain evidence="6 7">NBRC 111202</strain>
    </source>
</reference>
<dbReference type="Pfam" id="PF00782">
    <property type="entry name" value="DSPc"/>
    <property type="match status" value="1"/>
</dbReference>
<dbReference type="InterPro" id="IPR000387">
    <property type="entry name" value="Tyr_Pase_dom"/>
</dbReference>